<dbReference type="OrthoDB" id="9803968at2"/>
<dbReference type="GO" id="GO:0004467">
    <property type="term" value="F:long-chain fatty acid-CoA ligase activity"/>
    <property type="evidence" value="ECO:0007669"/>
    <property type="project" value="UniProtKB-EC"/>
</dbReference>
<dbReference type="InterPro" id="IPR020845">
    <property type="entry name" value="AMP-binding_CS"/>
</dbReference>
<organism evidence="12 13">
    <name type="scientific">Albimonas pacifica</name>
    <dbReference type="NCBI Taxonomy" id="1114924"/>
    <lineage>
        <taxon>Bacteria</taxon>
        <taxon>Pseudomonadati</taxon>
        <taxon>Pseudomonadota</taxon>
        <taxon>Alphaproteobacteria</taxon>
        <taxon>Rhodobacterales</taxon>
        <taxon>Paracoccaceae</taxon>
        <taxon>Albimonas</taxon>
    </lineage>
</organism>
<dbReference type="GO" id="GO:0016020">
    <property type="term" value="C:membrane"/>
    <property type="evidence" value="ECO:0007669"/>
    <property type="project" value="UniProtKB-SubCell"/>
</dbReference>
<feature type="domain" description="AMP-binding enzyme C-terminal" evidence="11">
    <location>
        <begin position="469"/>
        <end position="544"/>
    </location>
</feature>
<dbReference type="STRING" id="1114924.SAMN05216258_102154"/>
<evidence type="ECO:0000313" key="12">
    <source>
        <dbReference type="EMBL" id="SFH76906.1"/>
    </source>
</evidence>
<dbReference type="InterPro" id="IPR042099">
    <property type="entry name" value="ANL_N_sf"/>
</dbReference>
<keyword evidence="4 9" id="KW-0472">Membrane</keyword>
<dbReference type="Proteomes" id="UP000199377">
    <property type="component" value="Unassembled WGS sequence"/>
</dbReference>
<dbReference type="EC" id="6.2.1.3" evidence="5"/>
<feature type="region of interest" description="Disordered" evidence="8">
    <location>
        <begin position="547"/>
        <end position="570"/>
    </location>
</feature>
<evidence type="ECO:0000256" key="7">
    <source>
        <dbReference type="ARBA" id="ARBA00042773"/>
    </source>
</evidence>
<evidence type="ECO:0000256" key="5">
    <source>
        <dbReference type="ARBA" id="ARBA00026121"/>
    </source>
</evidence>
<keyword evidence="9" id="KW-0812">Transmembrane</keyword>
<name>A0A1I3CRG4_9RHOB</name>
<dbReference type="PANTHER" id="PTHR43767:SF8">
    <property type="entry name" value="LONG-CHAIN-FATTY-ACID--COA LIGASE"/>
    <property type="match status" value="1"/>
</dbReference>
<feature type="transmembrane region" description="Helical" evidence="9">
    <location>
        <begin position="256"/>
        <end position="277"/>
    </location>
</feature>
<evidence type="ECO:0000256" key="9">
    <source>
        <dbReference type="SAM" id="Phobius"/>
    </source>
</evidence>
<dbReference type="InterPro" id="IPR025110">
    <property type="entry name" value="AMP-bd_C"/>
</dbReference>
<evidence type="ECO:0000256" key="6">
    <source>
        <dbReference type="ARBA" id="ARBA00039545"/>
    </source>
</evidence>
<keyword evidence="3" id="KW-0436">Ligase</keyword>
<dbReference type="InterPro" id="IPR050237">
    <property type="entry name" value="ATP-dep_AMP-bd_enzyme"/>
</dbReference>
<dbReference type="Gene3D" id="3.30.300.30">
    <property type="match status" value="1"/>
</dbReference>
<feature type="compositionally biased region" description="Low complexity" evidence="8">
    <location>
        <begin position="559"/>
        <end position="570"/>
    </location>
</feature>
<evidence type="ECO:0000259" key="11">
    <source>
        <dbReference type="Pfam" id="PF13193"/>
    </source>
</evidence>
<accession>A0A1I3CRG4</accession>
<protein>
    <recommendedName>
        <fullName evidence="6">Long-chain-fatty-acid--CoA ligase</fullName>
        <ecNumber evidence="5">6.2.1.3</ecNumber>
    </recommendedName>
    <alternativeName>
        <fullName evidence="7">Long-chain acyl-CoA synthetase</fullName>
    </alternativeName>
</protein>
<dbReference type="PANTHER" id="PTHR43767">
    <property type="entry name" value="LONG-CHAIN-FATTY-ACID--COA LIGASE"/>
    <property type="match status" value="1"/>
</dbReference>
<evidence type="ECO:0000259" key="10">
    <source>
        <dbReference type="Pfam" id="PF00501"/>
    </source>
</evidence>
<proteinExistence type="predicted"/>
<dbReference type="Pfam" id="PF00501">
    <property type="entry name" value="AMP-binding"/>
    <property type="match status" value="1"/>
</dbReference>
<keyword evidence="9" id="KW-1133">Transmembrane helix</keyword>
<dbReference type="InterPro" id="IPR045851">
    <property type="entry name" value="AMP-bd_C_sf"/>
</dbReference>
<dbReference type="SUPFAM" id="SSF56801">
    <property type="entry name" value="Acetyl-CoA synthetase-like"/>
    <property type="match status" value="1"/>
</dbReference>
<gene>
    <name evidence="12" type="ORF">SAMN05216258_102154</name>
</gene>
<comment type="pathway">
    <text evidence="2">Lipid metabolism; fatty acid beta-oxidation.</text>
</comment>
<evidence type="ECO:0000256" key="1">
    <source>
        <dbReference type="ARBA" id="ARBA00004170"/>
    </source>
</evidence>
<evidence type="ECO:0000256" key="4">
    <source>
        <dbReference type="ARBA" id="ARBA00023136"/>
    </source>
</evidence>
<dbReference type="AlphaFoldDB" id="A0A1I3CRG4"/>
<dbReference type="RefSeq" id="WP_092857995.1">
    <property type="nucleotide sequence ID" value="NZ_FOQH01000002.1"/>
</dbReference>
<dbReference type="InterPro" id="IPR000873">
    <property type="entry name" value="AMP-dep_synth/lig_dom"/>
</dbReference>
<dbReference type="EMBL" id="FOQH01000002">
    <property type="protein sequence ID" value="SFH76906.1"/>
    <property type="molecule type" value="Genomic_DNA"/>
</dbReference>
<comment type="subcellular location">
    <subcellularLocation>
        <location evidence="1">Membrane</location>
        <topology evidence="1">Peripheral membrane protein</topology>
    </subcellularLocation>
</comment>
<evidence type="ECO:0000256" key="3">
    <source>
        <dbReference type="ARBA" id="ARBA00022598"/>
    </source>
</evidence>
<sequence length="570" mass="61975">MTDADARRPRRPWEAHYPQGVRWSVPLSEQTVPQMLRDSARLHAGRTALIHRETSLTWDALAERAWQVANAFRRDGLGRGDAVAIYLPNTPFHPVLFFGALAAGLRVTMLSPLDPIRVLAHKIEDSGAATLVTLNLPEMTEMAVRLLDQGACARTILCDEDDWGPFPAPLAETPGRADVIRFADWTAGVPTDVPPLDGDPDDVALLQYTGGTTGLPKGAMLTHRNLLAAVAAVREWSDGTYGTPDRQITLCVLPLFHIYALIVILLSSTRLGGTLVLRMRFDAGQTLRDIEHHRVTYFPGVPTMWIAMANHPEMQSRDITSLMNCGSGGAPLPVEVQMTFERATGLPILGGWGMTETAAAGTSIPRGTQHSKPGTIGVPLPNVELKVVDGDDPARDLAPGEIGEIAARGPNISAGYWNRHDATAESRGPDGWFLTGDVGRMDEDGFFWLVDRKKDLILSGGFNVYPQMIEQAIYEHPSVAEVLVIGRPDPYRGESAAAYATLKPGHEPFTLESLQAFLKDRLGRHEIPRLLAFREALPRTTVGKLSRKDLRDEVEAEEAAAGGAAQAAAS</sequence>
<dbReference type="Gene3D" id="3.40.50.12780">
    <property type="entry name" value="N-terminal domain of ligase-like"/>
    <property type="match status" value="1"/>
</dbReference>
<evidence type="ECO:0000256" key="8">
    <source>
        <dbReference type="SAM" id="MobiDB-lite"/>
    </source>
</evidence>
<feature type="domain" description="AMP-dependent synthetase/ligase" evidence="10">
    <location>
        <begin position="37"/>
        <end position="417"/>
    </location>
</feature>
<evidence type="ECO:0000313" key="13">
    <source>
        <dbReference type="Proteomes" id="UP000199377"/>
    </source>
</evidence>
<reference evidence="12 13" key="1">
    <citation type="submission" date="2016-10" db="EMBL/GenBank/DDBJ databases">
        <authorList>
            <person name="de Groot N.N."/>
        </authorList>
    </citation>
    <scope>NUCLEOTIDE SEQUENCE [LARGE SCALE GENOMIC DNA]</scope>
    <source>
        <strain evidence="12 13">CGMCC 1.11030</strain>
    </source>
</reference>
<dbReference type="PROSITE" id="PS00455">
    <property type="entry name" value="AMP_BINDING"/>
    <property type="match status" value="1"/>
</dbReference>
<dbReference type="Pfam" id="PF13193">
    <property type="entry name" value="AMP-binding_C"/>
    <property type="match status" value="1"/>
</dbReference>
<dbReference type="CDD" id="cd05936">
    <property type="entry name" value="FC-FACS_FadD_like"/>
    <property type="match status" value="1"/>
</dbReference>
<keyword evidence="13" id="KW-1185">Reference proteome</keyword>
<evidence type="ECO:0000256" key="2">
    <source>
        <dbReference type="ARBA" id="ARBA00005005"/>
    </source>
</evidence>